<dbReference type="InterPro" id="IPR043502">
    <property type="entry name" value="DNA/RNA_pol_sf"/>
</dbReference>
<dbReference type="PANTHER" id="PTHR34047:SF8">
    <property type="entry name" value="PROTEIN YKFC"/>
    <property type="match status" value="1"/>
</dbReference>
<protein>
    <submittedName>
        <fullName evidence="3">Reverse transcriptase</fullName>
    </submittedName>
</protein>
<dbReference type="PANTHER" id="PTHR34047">
    <property type="entry name" value="NUCLEAR INTRON MATURASE 1, MITOCHONDRIAL-RELATED"/>
    <property type="match status" value="1"/>
</dbReference>
<name>A0A4Q9VD79_9HYPH</name>
<dbReference type="RefSeq" id="WP_131311765.1">
    <property type="nucleotide sequence ID" value="NZ_SJFN01000057.1"/>
</dbReference>
<dbReference type="InterPro" id="IPR051083">
    <property type="entry name" value="GrpII_Intron_Splice-Mob/Def"/>
</dbReference>
<evidence type="ECO:0000259" key="2">
    <source>
        <dbReference type="PROSITE" id="PS50878"/>
    </source>
</evidence>
<comment type="caution">
    <text evidence="3">The sequence shown here is derived from an EMBL/GenBank/DDBJ whole genome shotgun (WGS) entry which is preliminary data.</text>
</comment>
<keyword evidence="3" id="KW-0695">RNA-directed DNA polymerase</keyword>
<sequence length="422" mass="48709">MNLDWFRPRGYKHFDRPVCEKFALKATDPKFVSRHAFSPMIRYIKSEKRYRKTKGAERGKTKYKDRPIMYASHRDACILSYYSFLLGNELNDFYIKRGISENVIAYRPLGRGNYHFAADVFEFAKTNSPVTILAFDVTGFFDNLDHGLLKTRLKRMLNTVSLSDDWLRVFRHISRFHYVELEKLRENPKYAESLKAKGREPIATILDLKASGIAFKPNPTPNVGIPQGTPISATLSNLYMIDFDLAAKAYCDGIGGLYRRYSDDILVICKDEFAAQAEATIGGLVRAEKLELSIAKTERTRFDHTAPAHLPKKAAQYLGFNFHPDGVYIRASSLSRQWRKMKRAFKRTQRVAEEAIAKGRSSKVYTKRLRRRFTPLQFRNFSSYARRSANAFGQGEKISRQLKRFERAVFEKLKLLDTVGED</sequence>
<dbReference type="Pfam" id="PF00078">
    <property type="entry name" value="RVT_1"/>
    <property type="match status" value="1"/>
</dbReference>
<evidence type="ECO:0000313" key="3">
    <source>
        <dbReference type="EMBL" id="TBW32603.1"/>
    </source>
</evidence>
<dbReference type="GO" id="GO:0003964">
    <property type="term" value="F:RNA-directed DNA polymerase activity"/>
    <property type="evidence" value="ECO:0007669"/>
    <property type="project" value="UniProtKB-KW"/>
</dbReference>
<feature type="domain" description="Reverse transcriptase" evidence="2">
    <location>
        <begin position="1"/>
        <end position="322"/>
    </location>
</feature>
<reference evidence="3 4" key="1">
    <citation type="submission" date="2019-02" db="EMBL/GenBank/DDBJ databases">
        <title>Siculibacillus lacustris gen. nov., sp. nov., a new rosette-forming bacterium isolated from a freshwater crater lake (Lake St. Ana, Romania).</title>
        <authorList>
            <person name="Felfoldi T."/>
            <person name="Marton Z."/>
            <person name="Szabo A."/>
            <person name="Mentes A."/>
            <person name="Boka K."/>
            <person name="Marialigeti K."/>
            <person name="Mathe I."/>
            <person name="Koncz M."/>
            <person name="Schumann P."/>
            <person name="Toth E."/>
        </authorList>
    </citation>
    <scope>NUCLEOTIDE SEQUENCE [LARGE SCALE GENOMIC DNA]</scope>
    <source>
        <strain evidence="3 4">SA-279</strain>
    </source>
</reference>
<dbReference type="OrthoDB" id="9793236at2"/>
<proteinExistence type="inferred from homology"/>
<dbReference type="InterPro" id="IPR000477">
    <property type="entry name" value="RT_dom"/>
</dbReference>
<evidence type="ECO:0000313" key="4">
    <source>
        <dbReference type="Proteomes" id="UP000292781"/>
    </source>
</evidence>
<keyword evidence="3" id="KW-0808">Transferase</keyword>
<dbReference type="PROSITE" id="PS50878">
    <property type="entry name" value="RT_POL"/>
    <property type="match status" value="1"/>
</dbReference>
<keyword evidence="3" id="KW-0548">Nucleotidyltransferase</keyword>
<dbReference type="EMBL" id="SJFN01000057">
    <property type="protein sequence ID" value="TBW32603.1"/>
    <property type="molecule type" value="Genomic_DNA"/>
</dbReference>
<gene>
    <name evidence="3" type="ORF">EYW49_21930</name>
</gene>
<evidence type="ECO:0000256" key="1">
    <source>
        <dbReference type="ARBA" id="ARBA00034120"/>
    </source>
</evidence>
<dbReference type="AlphaFoldDB" id="A0A4Q9VD79"/>
<accession>A0A4Q9VD79</accession>
<comment type="similarity">
    <text evidence="1">Belongs to the bacterial reverse transcriptase family.</text>
</comment>
<dbReference type="CDD" id="cd01651">
    <property type="entry name" value="RT_G2_intron"/>
    <property type="match status" value="1"/>
</dbReference>
<organism evidence="3 4">
    <name type="scientific">Siculibacillus lacustris</name>
    <dbReference type="NCBI Taxonomy" id="1549641"/>
    <lineage>
        <taxon>Bacteria</taxon>
        <taxon>Pseudomonadati</taxon>
        <taxon>Pseudomonadota</taxon>
        <taxon>Alphaproteobacteria</taxon>
        <taxon>Hyphomicrobiales</taxon>
        <taxon>Ancalomicrobiaceae</taxon>
        <taxon>Siculibacillus</taxon>
    </lineage>
</organism>
<dbReference type="SUPFAM" id="SSF56672">
    <property type="entry name" value="DNA/RNA polymerases"/>
    <property type="match status" value="1"/>
</dbReference>
<keyword evidence="4" id="KW-1185">Reference proteome</keyword>
<dbReference type="Proteomes" id="UP000292781">
    <property type="component" value="Unassembled WGS sequence"/>
</dbReference>